<protein>
    <recommendedName>
        <fullName evidence="4">Secreted protein</fullName>
    </recommendedName>
</protein>
<feature type="chain" id="PRO_5046261130" description="Secreted protein" evidence="1">
    <location>
        <begin position="36"/>
        <end position="63"/>
    </location>
</feature>
<feature type="signal peptide" evidence="1">
    <location>
        <begin position="1"/>
        <end position="35"/>
    </location>
</feature>
<dbReference type="Proteomes" id="UP001501624">
    <property type="component" value="Unassembled WGS sequence"/>
</dbReference>
<name>A0ABP7HMN6_9PSEU</name>
<accession>A0ABP7HMN6</accession>
<dbReference type="EMBL" id="BAABCM010000001">
    <property type="protein sequence ID" value="GAA3794553.1"/>
    <property type="molecule type" value="Genomic_DNA"/>
</dbReference>
<proteinExistence type="predicted"/>
<comment type="caution">
    <text evidence="2">The sequence shown here is derived from an EMBL/GenBank/DDBJ whole genome shotgun (WGS) entry which is preliminary data.</text>
</comment>
<keyword evidence="3" id="KW-1185">Reference proteome</keyword>
<dbReference type="RefSeq" id="WP_020421675.1">
    <property type="nucleotide sequence ID" value="NZ_BAABCM010000001.1"/>
</dbReference>
<evidence type="ECO:0000313" key="3">
    <source>
        <dbReference type="Proteomes" id="UP001501624"/>
    </source>
</evidence>
<reference evidence="3" key="1">
    <citation type="journal article" date="2019" name="Int. J. Syst. Evol. Microbiol.">
        <title>The Global Catalogue of Microorganisms (GCM) 10K type strain sequencing project: providing services to taxonomists for standard genome sequencing and annotation.</title>
        <authorList>
            <consortium name="The Broad Institute Genomics Platform"/>
            <consortium name="The Broad Institute Genome Sequencing Center for Infectious Disease"/>
            <person name="Wu L."/>
            <person name="Ma J."/>
        </authorList>
    </citation>
    <scope>NUCLEOTIDE SEQUENCE [LARGE SCALE GENOMIC DNA]</scope>
    <source>
        <strain evidence="3">JCM 17017</strain>
    </source>
</reference>
<evidence type="ECO:0000256" key="1">
    <source>
        <dbReference type="SAM" id="SignalP"/>
    </source>
</evidence>
<keyword evidence="1" id="KW-0732">Signal</keyword>
<sequence length="63" mass="6370">MTAAPISSVIRRYHIVVLFLAAVLVAATATAVSFAADPAGTTPGSGSAELTVPAQHCRPHVPC</sequence>
<organism evidence="2 3">
    <name type="scientific">Amycolatopsis tucumanensis</name>
    <dbReference type="NCBI Taxonomy" id="401106"/>
    <lineage>
        <taxon>Bacteria</taxon>
        <taxon>Bacillati</taxon>
        <taxon>Actinomycetota</taxon>
        <taxon>Actinomycetes</taxon>
        <taxon>Pseudonocardiales</taxon>
        <taxon>Pseudonocardiaceae</taxon>
        <taxon>Amycolatopsis</taxon>
    </lineage>
</organism>
<gene>
    <name evidence="2" type="ORF">GCM10022380_09360</name>
</gene>
<evidence type="ECO:0008006" key="4">
    <source>
        <dbReference type="Google" id="ProtNLM"/>
    </source>
</evidence>
<evidence type="ECO:0000313" key="2">
    <source>
        <dbReference type="EMBL" id="GAA3794553.1"/>
    </source>
</evidence>